<evidence type="ECO:0000256" key="5">
    <source>
        <dbReference type="ARBA" id="ARBA00022729"/>
    </source>
</evidence>
<gene>
    <name evidence="9" type="primary">mdoG</name>
    <name evidence="9" type="synonym">opgG</name>
    <name evidence="10" type="ORF">CAL27_08365</name>
    <name evidence="9" type="ORF">CEG14_21425</name>
</gene>
<keyword evidence="11" id="KW-1185">Reference proteome</keyword>
<keyword evidence="6" id="KW-0574">Periplasm</keyword>
<dbReference type="Gene3D" id="2.60.40.10">
    <property type="entry name" value="Immunoglobulins"/>
    <property type="match status" value="1"/>
</dbReference>
<dbReference type="EMBL" id="NEVL01000005">
    <property type="protein sequence ID" value="OZI29329.1"/>
    <property type="molecule type" value="Genomic_DNA"/>
</dbReference>
<feature type="domain" description="Glucan biosynthesis periplasmic MdoG C-terminal" evidence="8">
    <location>
        <begin position="24"/>
        <end position="505"/>
    </location>
</feature>
<feature type="region of interest" description="Disordered" evidence="7">
    <location>
        <begin position="1"/>
        <end position="20"/>
    </location>
</feature>
<dbReference type="InterPro" id="IPR007444">
    <property type="entry name" value="Glucan_biosyn_MdoG_C"/>
</dbReference>
<dbReference type="SUPFAM" id="SSF81296">
    <property type="entry name" value="E set domains"/>
    <property type="match status" value="1"/>
</dbReference>
<organism evidence="9 12">
    <name type="scientific">Bordetella genomosp. 1</name>
    <dbReference type="NCBI Taxonomy" id="1395607"/>
    <lineage>
        <taxon>Bacteria</taxon>
        <taxon>Pseudomonadati</taxon>
        <taxon>Pseudomonadota</taxon>
        <taxon>Betaproteobacteria</taxon>
        <taxon>Burkholderiales</taxon>
        <taxon>Alcaligenaceae</taxon>
        <taxon>Bordetella</taxon>
    </lineage>
</organism>
<comment type="subcellular location">
    <subcellularLocation>
        <location evidence="1">Periplasm</location>
    </subcellularLocation>
</comment>
<dbReference type="SUPFAM" id="SSF74650">
    <property type="entry name" value="Galactose mutarotase-like"/>
    <property type="match status" value="1"/>
</dbReference>
<dbReference type="InterPro" id="IPR013783">
    <property type="entry name" value="Ig-like_fold"/>
</dbReference>
<evidence type="ECO:0000313" key="10">
    <source>
        <dbReference type="EMBL" id="OZI66053.1"/>
    </source>
</evidence>
<dbReference type="GO" id="GO:0003824">
    <property type="term" value="F:catalytic activity"/>
    <property type="evidence" value="ECO:0007669"/>
    <property type="project" value="InterPro"/>
</dbReference>
<evidence type="ECO:0000256" key="1">
    <source>
        <dbReference type="ARBA" id="ARBA00004418"/>
    </source>
</evidence>
<dbReference type="UniPathway" id="UPA00637"/>
<comment type="similarity">
    <text evidence="3">Belongs to the OpgD/OpgG family.</text>
</comment>
<evidence type="ECO:0000256" key="4">
    <source>
        <dbReference type="ARBA" id="ARBA00015376"/>
    </source>
</evidence>
<dbReference type="InterPro" id="IPR014756">
    <property type="entry name" value="Ig_E-set"/>
</dbReference>
<comment type="pathway">
    <text evidence="2">Glycan metabolism; osmoregulated periplasmic glucan (OPG) biosynthesis.</text>
</comment>
<dbReference type="PIRSF" id="PIRSF006281">
    <property type="entry name" value="MdoG"/>
    <property type="match status" value="1"/>
</dbReference>
<dbReference type="Gene3D" id="2.70.98.10">
    <property type="match status" value="1"/>
</dbReference>
<dbReference type="OrthoDB" id="335750at2"/>
<dbReference type="FunFam" id="2.70.98.10:FF:000001">
    <property type="entry name" value="Glucans biosynthesis protein G"/>
    <property type="match status" value="1"/>
</dbReference>
<accession>A0A261RW64</accession>
<evidence type="ECO:0000256" key="7">
    <source>
        <dbReference type="SAM" id="MobiDB-lite"/>
    </source>
</evidence>
<protein>
    <recommendedName>
        <fullName evidence="4">Glucans biosynthesis protein G</fullName>
    </recommendedName>
</protein>
<dbReference type="InterPro" id="IPR014438">
    <property type="entry name" value="Glucan_biosyn_MdoG/MdoD"/>
</dbReference>
<reference evidence="9 12" key="2">
    <citation type="submission" date="2017-05" db="EMBL/GenBank/DDBJ databases">
        <title>Complete and WGS of Bordetella genogroups.</title>
        <authorList>
            <person name="Spilker T."/>
            <person name="LiPuma J."/>
        </authorList>
    </citation>
    <scope>NUCLEOTIDE SEQUENCE [LARGE SCALE GENOMIC DNA]</scope>
    <source>
        <strain evidence="9 12">AU17610</strain>
    </source>
</reference>
<dbReference type="Pfam" id="PF04349">
    <property type="entry name" value="MdoG"/>
    <property type="match status" value="1"/>
</dbReference>
<evidence type="ECO:0000313" key="11">
    <source>
        <dbReference type="Proteomes" id="UP000216354"/>
    </source>
</evidence>
<proteinExistence type="inferred from homology"/>
<evidence type="ECO:0000259" key="8">
    <source>
        <dbReference type="Pfam" id="PF04349"/>
    </source>
</evidence>
<dbReference type="PANTHER" id="PTHR30504:SF4">
    <property type="entry name" value="GLUCANS BIOSYNTHESIS PROTEIN G"/>
    <property type="match status" value="1"/>
</dbReference>
<dbReference type="GO" id="GO:0030246">
    <property type="term" value="F:carbohydrate binding"/>
    <property type="evidence" value="ECO:0007669"/>
    <property type="project" value="InterPro"/>
</dbReference>
<dbReference type="InterPro" id="IPR014718">
    <property type="entry name" value="GH-type_carb-bd"/>
</dbReference>
<dbReference type="Proteomes" id="UP000217005">
    <property type="component" value="Unassembled WGS sequence"/>
</dbReference>
<evidence type="ECO:0000256" key="2">
    <source>
        <dbReference type="ARBA" id="ARBA00005001"/>
    </source>
</evidence>
<dbReference type="InterPro" id="IPR011013">
    <property type="entry name" value="Gal_mutarotase_sf_dom"/>
</dbReference>
<comment type="caution">
    <text evidence="9">The sequence shown here is derived from an EMBL/GenBank/DDBJ whole genome shotgun (WGS) entry which is preliminary data.</text>
</comment>
<evidence type="ECO:0000256" key="6">
    <source>
        <dbReference type="ARBA" id="ARBA00022764"/>
    </source>
</evidence>
<name>A0A261RW64_9BORD</name>
<evidence type="ECO:0000313" key="9">
    <source>
        <dbReference type="EMBL" id="OZI29329.1"/>
    </source>
</evidence>
<dbReference type="PANTHER" id="PTHR30504">
    <property type="entry name" value="GLUCANS BIOSYNTHESIS PROTEIN"/>
    <property type="match status" value="1"/>
</dbReference>
<dbReference type="EMBL" id="NEVR01000002">
    <property type="protein sequence ID" value="OZI66053.1"/>
    <property type="molecule type" value="Genomic_DNA"/>
</dbReference>
<dbReference type="Proteomes" id="UP000216354">
    <property type="component" value="Unassembled WGS sequence"/>
</dbReference>
<evidence type="ECO:0000256" key="3">
    <source>
        <dbReference type="ARBA" id="ARBA00009284"/>
    </source>
</evidence>
<dbReference type="GO" id="GO:0051274">
    <property type="term" value="P:beta-glucan biosynthetic process"/>
    <property type="evidence" value="ECO:0007669"/>
    <property type="project" value="TreeGrafter"/>
</dbReference>
<sequence length="514" mass="56850">MAVPAAHAAEAPPAPKPAPPQFVDFTEIARQAEALAAAPYKAPVSQLPDSLESLKFAGYQNVRQREDHFLWRDVPGDWLLGFYHQGMHFKTPVRINEIGPDGTREIGFDPAHFDYGGVPVDPAALKGLGYAGFKLLYPLNSPAKRNEELASFLGASYFRMMGRGQVYGISARGLALDTALASGEEFPAFREFWIRRPTPGQPALVVYALLDSPRATGAYRFDIRPGATTEVMVRMRVYLRAPVGRLGIAPLTSMYLYGANQPWPKPNYRPEIHDSDGLAIHTGGGEWLWRPLNNPRRLAVSAFAVTAPRGFGLLQRAREFSRYEDLDDRYEKRPSLWIEPVGDWGKGSVQLVEIPTRDETNDNIVAFWVPDAPPAPGQALDLSYRMSWTGDDPVRMQSALAHAAQTRRSREEIKGPDLIRRSDGSITYVIDFVGPALRGLAAAPAVEAWSDANGEIVEQSLRANDATGGQRLQLRVMQKDPTRPVELRARLAQDGAALTETWTYQVPAHDTDAK</sequence>
<reference evidence="10 11" key="1">
    <citation type="submission" date="2017-05" db="EMBL/GenBank/DDBJ databases">
        <title>Complete and WGS of Bordetella genogroups.</title>
        <authorList>
            <person name="Spilker T."/>
            <person name="Lipuma J."/>
        </authorList>
    </citation>
    <scope>NUCLEOTIDE SEQUENCE [LARGE SCALE GENOMIC DNA]</scope>
    <source>
        <strain evidence="10 11">AU9795</strain>
    </source>
</reference>
<dbReference type="AlphaFoldDB" id="A0A261RW64"/>
<keyword evidence="5" id="KW-0732">Signal</keyword>
<feature type="compositionally biased region" description="Low complexity" evidence="7">
    <location>
        <begin position="1"/>
        <end position="11"/>
    </location>
</feature>
<evidence type="ECO:0000313" key="12">
    <source>
        <dbReference type="Proteomes" id="UP000217005"/>
    </source>
</evidence>
<dbReference type="GO" id="GO:0030288">
    <property type="term" value="C:outer membrane-bounded periplasmic space"/>
    <property type="evidence" value="ECO:0007669"/>
    <property type="project" value="TreeGrafter"/>
</dbReference>